<gene>
    <name evidence="1" type="ORF">PHYBLDRAFT_171508</name>
    <name evidence="2" type="ORF">PHYBLDRAFT_71560</name>
</gene>
<dbReference type="VEuPathDB" id="FungiDB:PHYBLDRAFT_71560"/>
<name>A0A162ZZX2_PHYB8</name>
<organism evidence="1 3">
    <name type="scientific">Phycomyces blakesleeanus (strain ATCC 8743b / DSM 1359 / FGSC 10004 / NBRC 33097 / NRRL 1555)</name>
    <dbReference type="NCBI Taxonomy" id="763407"/>
    <lineage>
        <taxon>Eukaryota</taxon>
        <taxon>Fungi</taxon>
        <taxon>Fungi incertae sedis</taxon>
        <taxon>Mucoromycota</taxon>
        <taxon>Mucoromycotina</taxon>
        <taxon>Mucoromycetes</taxon>
        <taxon>Mucorales</taxon>
        <taxon>Phycomycetaceae</taxon>
        <taxon>Phycomyces</taxon>
    </lineage>
</organism>
<evidence type="ECO:0000313" key="3">
    <source>
        <dbReference type="Proteomes" id="UP000077315"/>
    </source>
</evidence>
<dbReference type="Proteomes" id="UP000077315">
    <property type="component" value="Unassembled WGS sequence"/>
</dbReference>
<accession>A0A162ZZX2</accession>
<dbReference type="VEuPathDB" id="FungiDB:PHYBLDRAFT_171508"/>
<reference evidence="3" key="1">
    <citation type="submission" date="2015-06" db="EMBL/GenBank/DDBJ databases">
        <title>Expansion of signal transduction pathways in fungi by whole-genome duplication.</title>
        <authorList>
            <consortium name="DOE Joint Genome Institute"/>
            <person name="Corrochano L.M."/>
            <person name="Kuo A."/>
            <person name="Marcet-Houben M."/>
            <person name="Polaino S."/>
            <person name="Salamov A."/>
            <person name="Villalobos J.M."/>
            <person name="Alvarez M.I."/>
            <person name="Avalos J."/>
            <person name="Benito E.P."/>
            <person name="Benoit I."/>
            <person name="Burger G."/>
            <person name="Camino L.P."/>
            <person name="Canovas D."/>
            <person name="Cerda-Olmedo E."/>
            <person name="Cheng J.-F."/>
            <person name="Dominguez A."/>
            <person name="Elias M."/>
            <person name="Eslava A.P."/>
            <person name="Glaser F."/>
            <person name="Grimwood J."/>
            <person name="Gutierrez G."/>
            <person name="Heitman J."/>
            <person name="Henrissat B."/>
            <person name="Iturriaga E.A."/>
            <person name="Lang B.F."/>
            <person name="Lavin J.L."/>
            <person name="Lee S."/>
            <person name="Li W."/>
            <person name="Lindquist E."/>
            <person name="Lopez-Garcia S."/>
            <person name="Luque E.M."/>
            <person name="Marcos A.T."/>
            <person name="Martin J."/>
            <person name="McCluskey K."/>
            <person name="Medina H.R."/>
            <person name="Miralles-Duran A."/>
            <person name="Miyazaki A."/>
            <person name="Munoz-Torres E."/>
            <person name="Oguiza J.A."/>
            <person name="Ohm R."/>
            <person name="Olmedo M."/>
            <person name="Orejas M."/>
            <person name="Ortiz-Castellanos L."/>
            <person name="Pisabarro A.G."/>
            <person name="Rodriguez-Romero J."/>
            <person name="Ruiz-Herrera J."/>
            <person name="Ruiz-Vazquez R."/>
            <person name="Sanz C."/>
            <person name="Schackwitz W."/>
            <person name="Schmutz J."/>
            <person name="Shahriari M."/>
            <person name="Shelest E."/>
            <person name="Silva-Franco F."/>
            <person name="Soanes D."/>
            <person name="Syed K."/>
            <person name="Tagua V.G."/>
            <person name="Talbot N.J."/>
            <person name="Thon M."/>
            <person name="De vries R.P."/>
            <person name="Wiebenga A."/>
            <person name="Yadav J.S."/>
            <person name="Braun E.L."/>
            <person name="Baker S."/>
            <person name="Garre V."/>
            <person name="Horwitz B."/>
            <person name="Torres-Martinez S."/>
            <person name="Idnurm A."/>
            <person name="Herrera-Estrella A."/>
            <person name="Gabaldon T."/>
            <person name="Grigoriev I.V."/>
        </authorList>
    </citation>
    <scope>NUCLEOTIDE SEQUENCE [LARGE SCALE GENOMIC DNA]</scope>
    <source>
        <strain evidence="3">NRRL 1555(-)</strain>
    </source>
</reference>
<evidence type="ECO:0000313" key="1">
    <source>
        <dbReference type="EMBL" id="OAD70121.1"/>
    </source>
</evidence>
<dbReference type="EMBL" id="KV440989">
    <property type="protein sequence ID" value="OAD70121.1"/>
    <property type="molecule type" value="Genomic_DNA"/>
</dbReference>
<dbReference type="AlphaFoldDB" id="A0A162ZZX2"/>
<dbReference type="EMBL" id="KV440982">
    <property type="protein sequence ID" value="OAD73117.1"/>
    <property type="molecule type" value="Genomic_DNA"/>
</dbReference>
<proteinExistence type="predicted"/>
<protein>
    <submittedName>
        <fullName evidence="1">Uncharacterized protein</fullName>
    </submittedName>
</protein>
<reference evidence="1" key="2">
    <citation type="submission" date="2015-06" db="EMBL/GenBank/DDBJ databases">
        <title>Expansion of signal transduction pathways in fungi by whole-genome duplication.</title>
        <authorList>
            <consortium name="DOE Joint Genome Institute"/>
            <person name="Corrochano L.M."/>
            <person name="Kuo A."/>
            <person name="Marcet-Houben M."/>
            <person name="Polaino S."/>
            <person name="Salamov A."/>
            <person name="Villalobos J.M."/>
            <person name="Alvarez M.I."/>
            <person name="Avalos J."/>
            <person name="Benito E.P."/>
            <person name="Benoit I."/>
            <person name="Burger G."/>
            <person name="Camino L.P."/>
            <person name="Canovas D."/>
            <person name="Cerda-Olmedo E."/>
            <person name="Cheng J.-F."/>
            <person name="Dominguez A."/>
            <person name="Elias M."/>
            <person name="Eslava A.P."/>
            <person name="Glaser F."/>
            <person name="Grimwood J."/>
            <person name="Gutierrez G."/>
            <person name="Heitman J."/>
            <person name="Henrissat B."/>
            <person name="Iturriaga E.A."/>
            <person name="Lang B.F."/>
            <person name="Lavin J.L."/>
            <person name="Lee S."/>
            <person name="Li W."/>
            <person name="Lindquist E."/>
            <person name="Lopez-Garcia S."/>
            <person name="Luque E.M."/>
            <person name="Marcos A.T."/>
            <person name="Martin J."/>
            <person name="Mccluskey K."/>
            <person name="Medina H.R."/>
            <person name="Miralles-Duran A."/>
            <person name="Miyazaki A."/>
            <person name="Munoz-Torres E."/>
            <person name="Oguiza J.A."/>
            <person name="Ohm R."/>
            <person name="Olmedo M."/>
            <person name="Orejas M."/>
            <person name="Ortiz-Castellanos L."/>
            <person name="Pisabarro A.G."/>
            <person name="Rodriguez-Romero J."/>
            <person name="Ruiz-Herrera J."/>
            <person name="Ruiz-Vazquez R."/>
            <person name="Sanz C."/>
            <person name="Schackwitz W."/>
            <person name="Schmutz J."/>
            <person name="Shahriari M."/>
            <person name="Shelest E."/>
            <person name="Silva-Franco F."/>
            <person name="Soanes D."/>
            <person name="Syed K."/>
            <person name="Tagua V.G."/>
            <person name="Talbot N.J."/>
            <person name="Thon M."/>
            <person name="De Vries R.P."/>
            <person name="Wiebenga A."/>
            <person name="Yadav J.S."/>
            <person name="Braun E.L."/>
            <person name="Baker S."/>
            <person name="Garre V."/>
            <person name="Horwitz B."/>
            <person name="Torres-Martinez S."/>
            <person name="Idnurm A."/>
            <person name="Herrera-Estrella A."/>
            <person name="Gabaldon T."/>
            <person name="Grigoriev I.V."/>
        </authorList>
    </citation>
    <scope>NUCLEOTIDE SEQUENCE [LARGE SCALE GENOMIC DNA]</scope>
    <source>
        <strain evidence="1">NRRL 1555</strain>
    </source>
</reference>
<sequence>MSVLEMIFFKISTSICKCTPMNISLATSAVRELLIYLELNTATLAKEKQALVIRARHFSSWAQRFSGALRLLDLRTLAFTGLIKSDLSVIQQSYLVPDHPK</sequence>
<dbReference type="GeneID" id="29003409"/>
<keyword evidence="3" id="KW-1185">Reference proteome</keyword>
<evidence type="ECO:0000313" key="2">
    <source>
        <dbReference type="EMBL" id="OAD73117.1"/>
    </source>
</evidence>
<dbReference type="GeneID" id="28997526"/>
<dbReference type="RefSeq" id="XP_018288161.1">
    <property type="nucleotide sequence ID" value="XM_018436620.1"/>
</dbReference>
<dbReference type="RefSeq" id="XP_018291157.1">
    <property type="nucleotide sequence ID" value="XM_018442503.1"/>
</dbReference>